<evidence type="ECO:0000313" key="2">
    <source>
        <dbReference type="Proteomes" id="UP000570823"/>
    </source>
</evidence>
<sequence>MQCTAYAHLNGEKLKDLQAMEKEFGTILVAYEPVPQVAHLSESELLEIKEEEEKIGKILVAYEKT</sequence>
<organism evidence="1 2">
    <name type="scientific">Methanofollis tationis</name>
    <dbReference type="NCBI Taxonomy" id="81417"/>
    <lineage>
        <taxon>Archaea</taxon>
        <taxon>Methanobacteriati</taxon>
        <taxon>Methanobacteriota</taxon>
        <taxon>Stenosarchaea group</taxon>
        <taxon>Methanomicrobia</taxon>
        <taxon>Methanomicrobiales</taxon>
        <taxon>Methanomicrobiaceae</taxon>
        <taxon>Methanofollis</taxon>
    </lineage>
</organism>
<dbReference type="EMBL" id="JABXWR010000001">
    <property type="protein sequence ID" value="NVO67369.1"/>
    <property type="molecule type" value="Genomic_DNA"/>
</dbReference>
<dbReference type="Proteomes" id="UP000570823">
    <property type="component" value="Unassembled WGS sequence"/>
</dbReference>
<dbReference type="AlphaFoldDB" id="A0A7K4HQ61"/>
<dbReference type="RefSeq" id="WP_176788966.1">
    <property type="nucleotide sequence ID" value="NZ_JABXWR010000001.1"/>
</dbReference>
<protein>
    <submittedName>
        <fullName evidence="1">Uncharacterized protein</fullName>
    </submittedName>
</protein>
<proteinExistence type="predicted"/>
<comment type="caution">
    <text evidence="1">The sequence shown here is derived from an EMBL/GenBank/DDBJ whole genome shotgun (WGS) entry which is preliminary data.</text>
</comment>
<dbReference type="OrthoDB" id="112296at2157"/>
<gene>
    <name evidence="1" type="ORF">HWN36_08645</name>
</gene>
<reference evidence="1 2" key="1">
    <citation type="submission" date="2020-06" db="EMBL/GenBank/DDBJ databases">
        <title>Methanofollis fontis sp. nov., a methanogen isolated from marine sediments near a cold seep at Four-Way Closure Ridge offshore southwestern Taiwan.</title>
        <authorList>
            <person name="Chen S.-C."/>
            <person name="Teng N.-H."/>
            <person name="Lin Y.-S."/>
            <person name="Lai M.-C."/>
            <person name="Chen H.-H."/>
            <person name="Wang C.-C."/>
        </authorList>
    </citation>
    <scope>NUCLEOTIDE SEQUENCE [LARGE SCALE GENOMIC DNA]</scope>
    <source>
        <strain evidence="1 2">DSM 2702</strain>
    </source>
</reference>
<name>A0A7K4HQ61_9EURY</name>
<keyword evidence="2" id="KW-1185">Reference proteome</keyword>
<accession>A0A7K4HQ61</accession>
<evidence type="ECO:0000313" key="1">
    <source>
        <dbReference type="EMBL" id="NVO67369.1"/>
    </source>
</evidence>